<dbReference type="OrthoDB" id="4096268at2759"/>
<dbReference type="InterPro" id="IPR000253">
    <property type="entry name" value="FHA_dom"/>
</dbReference>
<feature type="compositionally biased region" description="Polar residues" evidence="1">
    <location>
        <begin position="391"/>
        <end position="409"/>
    </location>
</feature>
<sequence>MERNKLVVTINPVNPKDFFENRVLTLSSEKDEIVIGRSSKVPSKDLNPARNNAFFDSRVMSRSHALISACLQKKQVSISDTESMHGTWLNGKKLINNEKTLLGNLDVLKFGTKVTRGSETFEPLEVRISLSWIKEVKPAPADPPKSSQRQSVNTFVVPDDDDDEDKDFDDLQAEAIFAKPFDIEPLLLREPSVSVSVDSDVISIRSSNDDGEQQGKSSPPSSPPSRSEEKDDDARRPEQDVASQRPVSDVQTAPTLVENDNLYDAESGDEHSEVSQEDLYSSSDTKSERLEIGVKAKCNSGSVLPQNDNTGANENTGNTTKSASSNSAELLTNVYAPRALFEKFDRSSQQTDRTSQLEYPRPATSIQNLPKSGDCDDNRYSAFKSLNVSKEQANTLNPSSLGYKPSQTEQNRRRDRNFTLGSKRAASPSDKALARPAMSDSYYSLPEDNPSGRWAPASNKNHQAFGNPGSIGLESPAELFGGLPPATSSDYLFPHLPPLRLPYSDGPFTASNEEDNNWLDDSDYARDQSLAENTRDPYRFGSPFSPAPSQGPFSSAAYPDSPRHQAQSLPQSKPQRLQTSQAAGDGSSHPAQPKSANTMPTDRKKATSIPIANIVDGHKKVTELNPPANPLKRKADKLNPEAVPAEISKNDSNFYSGDGWDDGDDSFLDAQLQDFVISPGVASQLATINSTTHIESQDIVLPTFSTTRTNETAHSPPQAKKIKIETPDARHGAEPKSSFTRYAASALLGAAVGGISVVAALASLPPDFFN</sequence>
<feature type="transmembrane region" description="Helical" evidence="2">
    <location>
        <begin position="742"/>
        <end position="764"/>
    </location>
</feature>
<feature type="compositionally biased region" description="Basic and acidic residues" evidence="1">
    <location>
        <begin position="285"/>
        <end position="294"/>
    </location>
</feature>
<feature type="compositionally biased region" description="Basic and acidic residues" evidence="1">
    <location>
        <begin position="226"/>
        <end position="239"/>
    </location>
</feature>
<dbReference type="AlphaFoldDB" id="A0A2B7WV26"/>
<feature type="compositionally biased region" description="Polar residues" evidence="1">
    <location>
        <begin position="347"/>
        <end position="357"/>
    </location>
</feature>
<feature type="compositionally biased region" description="Polar residues" evidence="1">
    <location>
        <begin position="145"/>
        <end position="154"/>
    </location>
</feature>
<accession>A0A2B7WV26</accession>
<evidence type="ECO:0000313" key="5">
    <source>
        <dbReference type="Proteomes" id="UP000224080"/>
    </source>
</evidence>
<reference evidence="4 5" key="1">
    <citation type="submission" date="2017-10" db="EMBL/GenBank/DDBJ databases">
        <title>Comparative genomics in systemic dimorphic fungi from Ajellomycetaceae.</title>
        <authorList>
            <person name="Munoz J.F."/>
            <person name="Mcewen J.G."/>
            <person name="Clay O.K."/>
            <person name="Cuomo C.A."/>
        </authorList>
    </citation>
    <scope>NUCLEOTIDE SEQUENCE [LARGE SCALE GENOMIC DNA]</scope>
    <source>
        <strain evidence="4 5">UAMH130</strain>
    </source>
</reference>
<dbReference type="Proteomes" id="UP000224080">
    <property type="component" value="Unassembled WGS sequence"/>
</dbReference>
<dbReference type="STRING" id="2060905.A0A2B7WV26"/>
<feature type="region of interest" description="Disordered" evidence="1">
    <location>
        <begin position="205"/>
        <end position="329"/>
    </location>
</feature>
<dbReference type="Gene3D" id="2.60.200.20">
    <property type="match status" value="1"/>
</dbReference>
<feature type="compositionally biased region" description="Polar residues" evidence="1">
    <location>
        <begin position="564"/>
        <end position="582"/>
    </location>
</feature>
<feature type="domain" description="FHA" evidence="3">
    <location>
        <begin position="33"/>
        <end position="94"/>
    </location>
</feature>
<keyword evidence="2" id="KW-1133">Transmembrane helix</keyword>
<organism evidence="4 5">
    <name type="scientific">Blastomyces parvus</name>
    <dbReference type="NCBI Taxonomy" id="2060905"/>
    <lineage>
        <taxon>Eukaryota</taxon>
        <taxon>Fungi</taxon>
        <taxon>Dikarya</taxon>
        <taxon>Ascomycota</taxon>
        <taxon>Pezizomycotina</taxon>
        <taxon>Eurotiomycetes</taxon>
        <taxon>Eurotiomycetidae</taxon>
        <taxon>Onygenales</taxon>
        <taxon>Ajellomycetaceae</taxon>
        <taxon>Blastomyces</taxon>
    </lineage>
</organism>
<dbReference type="InterPro" id="IPR008984">
    <property type="entry name" value="SMAD_FHA_dom_sf"/>
</dbReference>
<dbReference type="SUPFAM" id="SSF49879">
    <property type="entry name" value="SMAD/FHA domain"/>
    <property type="match status" value="1"/>
</dbReference>
<evidence type="ECO:0000256" key="2">
    <source>
        <dbReference type="SAM" id="Phobius"/>
    </source>
</evidence>
<feature type="region of interest" description="Disordered" evidence="1">
    <location>
        <begin position="534"/>
        <end position="606"/>
    </location>
</feature>
<feature type="region of interest" description="Disordered" evidence="1">
    <location>
        <begin position="391"/>
        <end position="445"/>
    </location>
</feature>
<proteinExistence type="predicted"/>
<dbReference type="PANTHER" id="PTHR15715:SF37">
    <property type="entry name" value="LD47843P"/>
    <property type="match status" value="1"/>
</dbReference>
<dbReference type="Pfam" id="PF00498">
    <property type="entry name" value="FHA"/>
    <property type="match status" value="1"/>
</dbReference>
<keyword evidence="5" id="KW-1185">Reference proteome</keyword>
<evidence type="ECO:0000256" key="1">
    <source>
        <dbReference type="SAM" id="MobiDB-lite"/>
    </source>
</evidence>
<comment type="caution">
    <text evidence="4">The sequence shown here is derived from an EMBL/GenBank/DDBJ whole genome shotgun (WGS) entry which is preliminary data.</text>
</comment>
<feature type="region of interest" description="Disordered" evidence="1">
    <location>
        <begin position="138"/>
        <end position="167"/>
    </location>
</feature>
<dbReference type="InterPro" id="IPR051176">
    <property type="entry name" value="Cent_Immune-Sig_Mod"/>
</dbReference>
<keyword evidence="2" id="KW-0472">Membrane</keyword>
<feature type="compositionally biased region" description="Low complexity" evidence="1">
    <location>
        <begin position="307"/>
        <end position="320"/>
    </location>
</feature>
<feature type="compositionally biased region" description="Acidic residues" evidence="1">
    <location>
        <begin position="158"/>
        <end position="167"/>
    </location>
</feature>
<feature type="compositionally biased region" description="Polar residues" evidence="1">
    <location>
        <begin position="241"/>
        <end position="254"/>
    </location>
</feature>
<keyword evidence="2" id="KW-0812">Transmembrane</keyword>
<dbReference type="GO" id="GO:0005737">
    <property type="term" value="C:cytoplasm"/>
    <property type="evidence" value="ECO:0007669"/>
    <property type="project" value="TreeGrafter"/>
</dbReference>
<dbReference type="EMBL" id="PDNC01000087">
    <property type="protein sequence ID" value="PGH00352.1"/>
    <property type="molecule type" value="Genomic_DNA"/>
</dbReference>
<evidence type="ECO:0000313" key="4">
    <source>
        <dbReference type="EMBL" id="PGH00352.1"/>
    </source>
</evidence>
<dbReference type="SMART" id="SM00240">
    <property type="entry name" value="FHA"/>
    <property type="match status" value="1"/>
</dbReference>
<dbReference type="PROSITE" id="PS50006">
    <property type="entry name" value="FHA_DOMAIN"/>
    <property type="match status" value="1"/>
</dbReference>
<feature type="region of interest" description="Disordered" evidence="1">
    <location>
        <begin position="342"/>
        <end position="378"/>
    </location>
</feature>
<dbReference type="PANTHER" id="PTHR15715">
    <property type="entry name" value="CENTROSOMAL PROTEIN OF 170 KDA"/>
    <property type="match status" value="1"/>
</dbReference>
<name>A0A2B7WV26_9EURO</name>
<gene>
    <name evidence="4" type="ORF">GX51_05850</name>
</gene>
<protein>
    <recommendedName>
        <fullName evidence="3">FHA domain-containing protein</fullName>
    </recommendedName>
</protein>
<evidence type="ECO:0000259" key="3">
    <source>
        <dbReference type="PROSITE" id="PS50006"/>
    </source>
</evidence>